<dbReference type="EMBL" id="JAAATW010000002">
    <property type="protein sequence ID" value="NBE08164.1"/>
    <property type="molecule type" value="Genomic_DNA"/>
</dbReference>
<feature type="domain" description="Class II aldolase/adducin N-terminal" evidence="3">
    <location>
        <begin position="12"/>
        <end position="198"/>
    </location>
</feature>
<organism evidence="4 5">
    <name type="scientific">Paragemmobacter ruber</name>
    <dbReference type="NCBI Taxonomy" id="1985673"/>
    <lineage>
        <taxon>Bacteria</taxon>
        <taxon>Pseudomonadati</taxon>
        <taxon>Pseudomonadota</taxon>
        <taxon>Alphaproteobacteria</taxon>
        <taxon>Rhodobacterales</taxon>
        <taxon>Paracoccaceae</taxon>
        <taxon>Paragemmobacter</taxon>
    </lineage>
</organism>
<keyword evidence="1" id="KW-0479">Metal-binding</keyword>
<dbReference type="SMART" id="SM01007">
    <property type="entry name" value="Aldolase_II"/>
    <property type="match status" value="1"/>
</dbReference>
<dbReference type="InterPro" id="IPR036409">
    <property type="entry name" value="Aldolase_II/adducin_N_sf"/>
</dbReference>
<evidence type="ECO:0000259" key="3">
    <source>
        <dbReference type="SMART" id="SM01007"/>
    </source>
</evidence>
<keyword evidence="2" id="KW-0456">Lyase</keyword>
<dbReference type="SUPFAM" id="SSF53639">
    <property type="entry name" value="AraD/HMP-PK domain-like"/>
    <property type="match status" value="1"/>
</dbReference>
<dbReference type="PANTHER" id="PTHR22789">
    <property type="entry name" value="FUCULOSE PHOSPHATE ALDOLASE"/>
    <property type="match status" value="1"/>
</dbReference>
<dbReference type="InterPro" id="IPR050197">
    <property type="entry name" value="Aldolase_class_II_sugar_metab"/>
</dbReference>
<dbReference type="RefSeq" id="WP_161767148.1">
    <property type="nucleotide sequence ID" value="NZ_JAAATW010000002.1"/>
</dbReference>
<gene>
    <name evidence="4" type="ORF">GU920_11505</name>
</gene>
<comment type="caution">
    <text evidence="4">The sequence shown here is derived from an EMBL/GenBank/DDBJ whole genome shotgun (WGS) entry which is preliminary data.</text>
</comment>
<dbReference type="PANTHER" id="PTHR22789:SF0">
    <property type="entry name" value="3-OXO-TETRONATE 4-PHOSPHATE DECARBOXYLASE-RELATED"/>
    <property type="match status" value="1"/>
</dbReference>
<proteinExistence type="predicted"/>
<keyword evidence="5" id="KW-1185">Reference proteome</keyword>
<evidence type="ECO:0000256" key="1">
    <source>
        <dbReference type="ARBA" id="ARBA00022723"/>
    </source>
</evidence>
<protein>
    <submittedName>
        <fullName evidence="4">Class II aldolase</fullName>
    </submittedName>
</protein>
<evidence type="ECO:0000313" key="5">
    <source>
        <dbReference type="Proteomes" id="UP001517376"/>
    </source>
</evidence>
<dbReference type="Gene3D" id="3.40.225.10">
    <property type="entry name" value="Class II aldolase/adducin N-terminal domain"/>
    <property type="match status" value="1"/>
</dbReference>
<reference evidence="5" key="1">
    <citation type="submission" date="2020-01" db="EMBL/GenBank/DDBJ databases">
        <title>Sphingomonas sp. strain CSW-10.</title>
        <authorList>
            <person name="Chen W.-M."/>
        </authorList>
    </citation>
    <scope>NUCLEOTIDE SEQUENCE [LARGE SCALE GENOMIC DNA]</scope>
    <source>
        <strain evidence="5">CCP-1</strain>
    </source>
</reference>
<dbReference type="InterPro" id="IPR001303">
    <property type="entry name" value="Aldolase_II/adducin_N"/>
</dbReference>
<name>A0ABW9Y8M9_9RHOB</name>
<accession>A0ABW9Y8M9</accession>
<evidence type="ECO:0000313" key="4">
    <source>
        <dbReference type="EMBL" id="NBE08164.1"/>
    </source>
</evidence>
<sequence>MTVLPRPADLPALARLSARIGADPLLIQGAGGNTSVKEDAVMWIKASGTLLADALTRDVFVPCDLGAMRAAMAAGEARADRPGEFALVAQGLRPSIETSLHAVFPQRVVVHVHCVNTLALAIRQDAGDAVARRLAGFGWAIVPYAKPGAELARQVQSVLAPGVDVVVLRNHGLIVAADTVAETEALLSRVVAAVTAPAAALPPAAMLAQRADGDYRPLPPDHPLHTVARLPHLLRAAQAGSLYPDHVVFCGVGAPVLGEGDTPAQAAARIAARGLPRPAFLLVPGQGALIARDASAGAEALTRCLGDVLARLPEGAEVAPLTDAQNAELLNWDAEKYRQSLNVG</sequence>
<evidence type="ECO:0000256" key="2">
    <source>
        <dbReference type="ARBA" id="ARBA00023239"/>
    </source>
</evidence>
<dbReference type="Proteomes" id="UP001517376">
    <property type="component" value="Unassembled WGS sequence"/>
</dbReference>
<dbReference type="Pfam" id="PF00596">
    <property type="entry name" value="Aldolase_II"/>
    <property type="match status" value="1"/>
</dbReference>